<evidence type="ECO:0000313" key="4">
    <source>
        <dbReference type="EMBL" id="TCT03767.1"/>
    </source>
</evidence>
<evidence type="ECO:0000256" key="2">
    <source>
        <dbReference type="ARBA" id="ARBA00023136"/>
    </source>
</evidence>
<dbReference type="AlphaFoldDB" id="A0A4R3LYI5"/>
<dbReference type="InterPro" id="IPR037873">
    <property type="entry name" value="BamE-like"/>
</dbReference>
<dbReference type="RefSeq" id="WP_132584314.1">
    <property type="nucleotide sequence ID" value="NZ_SMAJ01000014.1"/>
</dbReference>
<sequence>MKLKISAAIILASTTLSGCIPFYSGYSEANMYAPGGALADKGTGSPLLASATEESVNTMFPKGTSKAVVMQQLGTPMSSSTSSNGTSSQVYTYSFTSYQRKVVQSQTVVMQYDKANLLTRVDFSTSKSTW</sequence>
<gene>
    <name evidence="4" type="ORF">EDC26_11475</name>
</gene>
<dbReference type="GO" id="GO:0019867">
    <property type="term" value="C:outer membrane"/>
    <property type="evidence" value="ECO:0007669"/>
    <property type="project" value="InterPro"/>
</dbReference>
<proteinExistence type="predicted"/>
<evidence type="ECO:0000256" key="1">
    <source>
        <dbReference type="ARBA" id="ARBA00022729"/>
    </source>
</evidence>
<keyword evidence="1" id="KW-0732">Signal</keyword>
<dbReference type="InterPro" id="IPR007450">
    <property type="entry name" value="BamE_dom"/>
</dbReference>
<organism evidence="4 5">
    <name type="scientific">Paralcaligenes ureilyticus</name>
    <dbReference type="NCBI Taxonomy" id="627131"/>
    <lineage>
        <taxon>Bacteria</taxon>
        <taxon>Pseudomonadati</taxon>
        <taxon>Pseudomonadota</taxon>
        <taxon>Betaproteobacteria</taxon>
        <taxon>Burkholderiales</taxon>
        <taxon>Alcaligenaceae</taxon>
        <taxon>Paralcaligenes</taxon>
    </lineage>
</organism>
<keyword evidence="2" id="KW-0472">Membrane</keyword>
<dbReference type="EMBL" id="SMAJ01000014">
    <property type="protein sequence ID" value="TCT03767.1"/>
    <property type="molecule type" value="Genomic_DNA"/>
</dbReference>
<accession>A0A4R3LYI5</accession>
<comment type="caution">
    <text evidence="4">The sequence shown here is derived from an EMBL/GenBank/DDBJ whole genome shotgun (WGS) entry which is preliminary data.</text>
</comment>
<dbReference type="OrthoDB" id="9213471at2"/>
<keyword evidence="5" id="KW-1185">Reference proteome</keyword>
<reference evidence="4 5" key="1">
    <citation type="submission" date="2019-03" db="EMBL/GenBank/DDBJ databases">
        <title>Genomic Encyclopedia of Type Strains, Phase IV (KMG-IV): sequencing the most valuable type-strain genomes for metagenomic binning, comparative biology and taxonomic classification.</title>
        <authorList>
            <person name="Goeker M."/>
        </authorList>
    </citation>
    <scope>NUCLEOTIDE SEQUENCE [LARGE SCALE GENOMIC DNA]</scope>
    <source>
        <strain evidence="4 5">DSM 24591</strain>
    </source>
</reference>
<dbReference type="PROSITE" id="PS51257">
    <property type="entry name" value="PROKAR_LIPOPROTEIN"/>
    <property type="match status" value="1"/>
</dbReference>
<protein>
    <submittedName>
        <fullName evidence="4">SmpA/OmlA family protein</fullName>
    </submittedName>
</protein>
<dbReference type="Pfam" id="PF04355">
    <property type="entry name" value="BamE"/>
    <property type="match status" value="1"/>
</dbReference>
<dbReference type="Gene3D" id="3.30.1450.10">
    <property type="match status" value="1"/>
</dbReference>
<evidence type="ECO:0000259" key="3">
    <source>
        <dbReference type="Pfam" id="PF04355"/>
    </source>
</evidence>
<name>A0A4R3LYI5_9BURK</name>
<feature type="domain" description="Outer membrane protein assembly factor BamE" evidence="3">
    <location>
        <begin position="61"/>
        <end position="120"/>
    </location>
</feature>
<dbReference type="Proteomes" id="UP000295525">
    <property type="component" value="Unassembled WGS sequence"/>
</dbReference>
<evidence type="ECO:0000313" key="5">
    <source>
        <dbReference type="Proteomes" id="UP000295525"/>
    </source>
</evidence>